<dbReference type="PANTHER" id="PTHR30580">
    <property type="entry name" value="PRIMOSOMAL PROTEIN N"/>
    <property type="match status" value="1"/>
</dbReference>
<dbReference type="InterPro" id="IPR041222">
    <property type="entry name" value="PriA_3primeBD"/>
</dbReference>
<evidence type="ECO:0000256" key="2">
    <source>
        <dbReference type="ARBA" id="ARBA00022705"/>
    </source>
</evidence>
<dbReference type="EMBL" id="JBHUMQ010000021">
    <property type="protein sequence ID" value="MFD2693777.1"/>
    <property type="molecule type" value="Genomic_DNA"/>
</dbReference>
<dbReference type="CDD" id="cd18804">
    <property type="entry name" value="SF2_C_priA"/>
    <property type="match status" value="1"/>
</dbReference>
<keyword evidence="9 11" id="KW-0238">DNA-binding</keyword>
<feature type="domain" description="Helicase ATP-binding" evidence="12">
    <location>
        <begin position="284"/>
        <end position="450"/>
    </location>
</feature>
<keyword evidence="4 11" id="KW-0547">Nucleotide-binding</keyword>
<comment type="similarity">
    <text evidence="11">Belongs to the helicase family. PriA subfamily.</text>
</comment>
<evidence type="ECO:0000256" key="5">
    <source>
        <dbReference type="ARBA" id="ARBA00022801"/>
    </source>
</evidence>
<dbReference type="Pfam" id="PF17764">
    <property type="entry name" value="PriA_3primeBD"/>
    <property type="match status" value="1"/>
</dbReference>
<evidence type="ECO:0000256" key="1">
    <source>
        <dbReference type="ARBA" id="ARBA00022515"/>
    </source>
</evidence>
<feature type="binding site" evidence="11">
    <location>
        <position position="521"/>
    </location>
    <ligand>
        <name>Zn(2+)</name>
        <dbReference type="ChEBI" id="CHEBI:29105"/>
        <label>2</label>
    </ligand>
</feature>
<dbReference type="RefSeq" id="WP_253065066.1">
    <property type="nucleotide sequence ID" value="NZ_JAMXWM010000035.1"/>
</dbReference>
<dbReference type="SUPFAM" id="SSF52540">
    <property type="entry name" value="P-loop containing nucleoside triphosphate hydrolases"/>
    <property type="match status" value="2"/>
</dbReference>
<keyword evidence="5 11" id="KW-0378">Hydrolase</keyword>
<dbReference type="NCBIfam" id="TIGR00595">
    <property type="entry name" value="priA"/>
    <property type="match status" value="1"/>
</dbReference>
<dbReference type="InterPro" id="IPR014001">
    <property type="entry name" value="Helicase_ATP-bd"/>
</dbReference>
<keyword evidence="10 11" id="KW-0413">Isomerase</keyword>
<protein>
    <recommendedName>
        <fullName evidence="11">Replication restart protein PriA</fullName>
    </recommendedName>
    <alternativeName>
        <fullName evidence="11">ATP-dependent DNA helicase PriA</fullName>
        <ecNumber evidence="11">5.6.2.4</ecNumber>
    </alternativeName>
    <alternativeName>
        <fullName evidence="11">DNA 3'-5' helicase PriA</fullName>
    </alternativeName>
</protein>
<keyword evidence="15" id="KW-1185">Reference proteome</keyword>
<dbReference type="NCBIfam" id="NF004066">
    <property type="entry name" value="PRK05580.1-3"/>
    <property type="match status" value="1"/>
</dbReference>
<feature type="binding site" evidence="11">
    <location>
        <position position="512"/>
    </location>
    <ligand>
        <name>Zn(2+)</name>
        <dbReference type="ChEBI" id="CHEBI:29105"/>
        <label>1</label>
    </ligand>
</feature>
<evidence type="ECO:0000256" key="7">
    <source>
        <dbReference type="ARBA" id="ARBA00022833"/>
    </source>
</evidence>
<dbReference type="SMART" id="SM00487">
    <property type="entry name" value="DEXDc"/>
    <property type="match status" value="1"/>
</dbReference>
<feature type="binding site" evidence="11">
    <location>
        <position position="542"/>
    </location>
    <ligand>
        <name>Zn(2+)</name>
        <dbReference type="ChEBI" id="CHEBI:29105"/>
        <label>2</label>
    </ligand>
</feature>
<feature type="binding site" evidence="11">
    <location>
        <position position="539"/>
    </location>
    <ligand>
        <name>Zn(2+)</name>
        <dbReference type="ChEBI" id="CHEBI:29105"/>
        <label>2</label>
    </ligand>
</feature>
<evidence type="ECO:0000256" key="3">
    <source>
        <dbReference type="ARBA" id="ARBA00022723"/>
    </source>
</evidence>
<feature type="binding site" evidence="11">
    <location>
        <position position="515"/>
    </location>
    <ligand>
        <name>Zn(2+)</name>
        <dbReference type="ChEBI" id="CHEBI:29105"/>
        <label>1</label>
    </ligand>
</feature>
<dbReference type="Gene3D" id="3.40.50.300">
    <property type="entry name" value="P-loop containing nucleotide triphosphate hydrolases"/>
    <property type="match status" value="2"/>
</dbReference>
<evidence type="ECO:0000256" key="8">
    <source>
        <dbReference type="ARBA" id="ARBA00022840"/>
    </source>
</evidence>
<keyword evidence="6 11" id="KW-0347">Helicase</keyword>
<dbReference type="SMART" id="SM00490">
    <property type="entry name" value="HELICc"/>
    <property type="match status" value="1"/>
</dbReference>
<dbReference type="Gene3D" id="3.40.1440.60">
    <property type="entry name" value="PriA, 3(prime) DNA-binding domain"/>
    <property type="match status" value="1"/>
</dbReference>
<gene>
    <name evidence="11 14" type="primary">priA</name>
    <name evidence="14" type="ORF">ACFSUE_09100</name>
</gene>
<keyword evidence="2 11" id="KW-0235">DNA replication</keyword>
<name>A0ABW5S2J7_9BACL</name>
<keyword evidence="7 11" id="KW-0862">Zinc</keyword>
<feature type="binding site" evidence="11">
    <location>
        <position position="555"/>
    </location>
    <ligand>
        <name>Zn(2+)</name>
        <dbReference type="ChEBI" id="CHEBI:29105"/>
        <label>1</label>
    </ligand>
</feature>
<evidence type="ECO:0000313" key="14">
    <source>
        <dbReference type="EMBL" id="MFD2693777.1"/>
    </source>
</evidence>
<comment type="function">
    <text evidence="11">Initiates the restart of stalled replication forks, which reloads the replicative helicase on sites other than the origin of replication. Recognizes and binds to abandoned replication forks and remodels them to uncover a helicase loading site. Promotes assembly of the primosome at these replication forks.</text>
</comment>
<reference evidence="15" key="1">
    <citation type="journal article" date="2019" name="Int. J. Syst. Evol. Microbiol.">
        <title>The Global Catalogue of Microorganisms (GCM) 10K type strain sequencing project: providing services to taxonomists for standard genome sequencing and annotation.</title>
        <authorList>
            <consortium name="The Broad Institute Genomics Platform"/>
            <consortium name="The Broad Institute Genome Sequencing Center for Infectious Disease"/>
            <person name="Wu L."/>
            <person name="Ma J."/>
        </authorList>
    </citation>
    <scope>NUCLEOTIDE SEQUENCE [LARGE SCALE GENOMIC DNA]</scope>
    <source>
        <strain evidence="15">TISTR 2466</strain>
    </source>
</reference>
<dbReference type="PROSITE" id="PS51192">
    <property type="entry name" value="HELICASE_ATP_BIND_1"/>
    <property type="match status" value="1"/>
</dbReference>
<evidence type="ECO:0000313" key="15">
    <source>
        <dbReference type="Proteomes" id="UP001597399"/>
    </source>
</evidence>
<keyword evidence="3 11" id="KW-0479">Metal-binding</keyword>
<evidence type="ECO:0000259" key="12">
    <source>
        <dbReference type="PROSITE" id="PS51192"/>
    </source>
</evidence>
<dbReference type="Pfam" id="PF18074">
    <property type="entry name" value="PriA_C"/>
    <property type="match status" value="1"/>
</dbReference>
<evidence type="ECO:0000256" key="11">
    <source>
        <dbReference type="HAMAP-Rule" id="MF_00983"/>
    </source>
</evidence>
<dbReference type="EC" id="5.6.2.4" evidence="11"/>
<comment type="caution">
    <text evidence="14">The sequence shown here is derived from an EMBL/GenBank/DDBJ whole genome shotgun (WGS) entry which is preliminary data.</text>
</comment>
<dbReference type="Pfam" id="PF18319">
    <property type="entry name" value="Zn_ribbon_PriA"/>
    <property type="match status" value="1"/>
</dbReference>
<dbReference type="InterPro" id="IPR041236">
    <property type="entry name" value="PriA_C"/>
</dbReference>
<dbReference type="InterPro" id="IPR040498">
    <property type="entry name" value="PriA_CRR"/>
</dbReference>
<keyword evidence="8 11" id="KW-0067">ATP-binding</keyword>
<keyword evidence="1 11" id="KW-0639">Primosome</keyword>
<dbReference type="InterPro" id="IPR011545">
    <property type="entry name" value="DEAD/DEAH_box_helicase_dom"/>
</dbReference>
<feature type="binding site" evidence="11">
    <location>
        <position position="552"/>
    </location>
    <ligand>
        <name>Zn(2+)</name>
        <dbReference type="ChEBI" id="CHEBI:29105"/>
        <label>1</label>
    </ligand>
</feature>
<dbReference type="Pfam" id="PF00271">
    <property type="entry name" value="Helicase_C"/>
    <property type="match status" value="1"/>
</dbReference>
<organism evidence="14 15">
    <name type="scientific">Sporolactobacillus shoreicorticis</name>
    <dbReference type="NCBI Taxonomy" id="1923877"/>
    <lineage>
        <taxon>Bacteria</taxon>
        <taxon>Bacillati</taxon>
        <taxon>Bacillota</taxon>
        <taxon>Bacilli</taxon>
        <taxon>Bacillales</taxon>
        <taxon>Sporolactobacillaceae</taxon>
        <taxon>Sporolactobacillus</taxon>
    </lineage>
</organism>
<sequence>MIAEVYIDIPANPVNKPFDYRVPEPYRDLLEPGMRVTVPFGRTRRLGFVTALKESSEFTRLKSIDAIEDHLPVLTTELLELGRWLADTTVCATVAAYQAMLPAVLKADYKKVVKVEDPKQLKKQHPNLAGLFESKGQLLWAELVKNDVNLLTSINHALRKGSLSIHQLVRNQATAKHVAVVSASVSAERMKLEYSQLSDRAKRQKEALYYFIHRSDSATFHPTMQALTNEGLSRDAILKLAEKELLRIDQVEQFRNPYKRAIEHTEPLKLTDEQANALAPILQSMDKNEHRVFLCHGVTGSGKTEIYLQSIQHVLERKQQAIVLVPEISLTPQMVVRFKGRFGDHVAVMHSGLSRGEKYDEWRKIREEKVQVVVGARSAIFAPFNNLGLIIIDEEHESSYKQEDMPRYHARDIAIHRAQDHQCPVVLGSATPSLESFARARKQVYTLLSLKQRVNHRPLPSVHIVDLREEMRQGNHSVFSKELLEKIKDRLQKKEQTVLFLNRRGYATFVMCRSCGTVVECPHCDISLTYHRAQHLLKCHYCGYEQAVSDTCPTCGSDAMRFFGTGTQKVEAELSRLIPEARVIRMDVDTTRKKGSHERLLRQFGEEKADILLGTQMIAKGLDFPKVTLVGVLAADSLLHLADFRASEKTFQLVTQVAGRAGRHDLPGEVVIQSYSPDHYAVLDAARHDYESFYNQEMALRRLGSYPPFYYLVLICLTHPEPAKVAEAAERIALILKKHLSDSSQIYGPVVPAVAKIKDRYRYQCMVKYKREPALLPVLHRIMQHFQEGGKNGLQVSIDLNPVALM</sequence>
<comment type="catalytic activity">
    <reaction evidence="11">
        <text>ATP + H2O = ADP + phosphate + H(+)</text>
        <dbReference type="Rhea" id="RHEA:13065"/>
        <dbReference type="ChEBI" id="CHEBI:15377"/>
        <dbReference type="ChEBI" id="CHEBI:15378"/>
        <dbReference type="ChEBI" id="CHEBI:30616"/>
        <dbReference type="ChEBI" id="CHEBI:43474"/>
        <dbReference type="ChEBI" id="CHEBI:456216"/>
        <dbReference type="EC" id="5.6.2.4"/>
    </reaction>
</comment>
<dbReference type="InterPro" id="IPR042115">
    <property type="entry name" value="PriA_3primeBD_sf"/>
</dbReference>
<dbReference type="InterPro" id="IPR001650">
    <property type="entry name" value="Helicase_C-like"/>
</dbReference>
<evidence type="ECO:0000256" key="6">
    <source>
        <dbReference type="ARBA" id="ARBA00022806"/>
    </source>
</evidence>
<feature type="binding site" evidence="11">
    <location>
        <position position="524"/>
    </location>
    <ligand>
        <name>Zn(2+)</name>
        <dbReference type="ChEBI" id="CHEBI:29105"/>
        <label>2</label>
    </ligand>
</feature>
<dbReference type="InterPro" id="IPR027417">
    <property type="entry name" value="P-loop_NTPase"/>
</dbReference>
<dbReference type="GO" id="GO:0016787">
    <property type="term" value="F:hydrolase activity"/>
    <property type="evidence" value="ECO:0007669"/>
    <property type="project" value="UniProtKB-KW"/>
</dbReference>
<dbReference type="PANTHER" id="PTHR30580:SF0">
    <property type="entry name" value="PRIMOSOMAL PROTEIN N"/>
    <property type="match status" value="1"/>
</dbReference>
<comment type="catalytic activity">
    <reaction evidence="11">
        <text>Couples ATP hydrolysis with the unwinding of duplex DNA by translocating in the 3'-5' direction.</text>
        <dbReference type="EC" id="5.6.2.4"/>
    </reaction>
</comment>
<evidence type="ECO:0000259" key="13">
    <source>
        <dbReference type="PROSITE" id="PS51194"/>
    </source>
</evidence>
<dbReference type="HAMAP" id="MF_00983">
    <property type="entry name" value="PriA"/>
    <property type="match status" value="1"/>
</dbReference>
<proteinExistence type="inferred from homology"/>
<dbReference type="Proteomes" id="UP001597399">
    <property type="component" value="Unassembled WGS sequence"/>
</dbReference>
<dbReference type="CDD" id="cd17929">
    <property type="entry name" value="DEXHc_priA"/>
    <property type="match status" value="1"/>
</dbReference>
<dbReference type="PROSITE" id="PS51194">
    <property type="entry name" value="HELICASE_CTER"/>
    <property type="match status" value="1"/>
</dbReference>
<comment type="subunit">
    <text evidence="11">Component of the replication restart primosome.</text>
</comment>
<evidence type="ECO:0000256" key="4">
    <source>
        <dbReference type="ARBA" id="ARBA00022741"/>
    </source>
</evidence>
<dbReference type="InterPro" id="IPR005259">
    <property type="entry name" value="PriA"/>
</dbReference>
<dbReference type="Pfam" id="PF00270">
    <property type="entry name" value="DEAD"/>
    <property type="match status" value="1"/>
</dbReference>
<feature type="domain" description="Helicase C-terminal" evidence="13">
    <location>
        <begin position="547"/>
        <end position="701"/>
    </location>
</feature>
<accession>A0ABW5S2J7</accession>
<comment type="cofactor">
    <cofactor evidence="11">
        <name>Zn(2+)</name>
        <dbReference type="ChEBI" id="CHEBI:29105"/>
    </cofactor>
    <text evidence="11">Binds 2 zinc ions per subunit.</text>
</comment>
<evidence type="ECO:0000256" key="9">
    <source>
        <dbReference type="ARBA" id="ARBA00023125"/>
    </source>
</evidence>
<evidence type="ECO:0000256" key="10">
    <source>
        <dbReference type="ARBA" id="ARBA00023235"/>
    </source>
</evidence>